<organism evidence="2 3">
    <name type="scientific">Nocardioides potassii</name>
    <dbReference type="NCBI Taxonomy" id="2911371"/>
    <lineage>
        <taxon>Bacteria</taxon>
        <taxon>Bacillati</taxon>
        <taxon>Actinomycetota</taxon>
        <taxon>Actinomycetes</taxon>
        <taxon>Propionibacteriales</taxon>
        <taxon>Nocardioidaceae</taxon>
        <taxon>Nocardioides</taxon>
    </lineage>
</organism>
<reference evidence="2 3" key="1">
    <citation type="submission" date="2022-01" db="EMBL/GenBank/DDBJ databases">
        <title>Nocardioides sp. nov., an actinomycete isolated from mining soil.</title>
        <authorList>
            <person name="Liu L."/>
        </authorList>
    </citation>
    <scope>NUCLEOTIDE SEQUENCE [LARGE SCALE GENOMIC DNA]</scope>
    <source>
        <strain evidence="2 3">KLBMP 9356</strain>
    </source>
</reference>
<proteinExistence type="predicted"/>
<feature type="transmembrane region" description="Helical" evidence="1">
    <location>
        <begin position="41"/>
        <end position="62"/>
    </location>
</feature>
<gene>
    <name evidence="2" type="ORF">L2K70_08435</name>
</gene>
<dbReference type="EMBL" id="JAKJHZ010000005">
    <property type="protein sequence ID" value="MCF6377629.1"/>
    <property type="molecule type" value="Genomic_DNA"/>
</dbReference>
<comment type="caution">
    <text evidence="2">The sequence shown here is derived from an EMBL/GenBank/DDBJ whole genome shotgun (WGS) entry which is preliminary data.</text>
</comment>
<evidence type="ECO:0000256" key="1">
    <source>
        <dbReference type="SAM" id="Phobius"/>
    </source>
</evidence>
<dbReference type="SUPFAM" id="SSF82171">
    <property type="entry name" value="DPP6 N-terminal domain-like"/>
    <property type="match status" value="1"/>
</dbReference>
<accession>A0ABS9HBP0</accession>
<keyword evidence="1" id="KW-1133">Transmembrane helix</keyword>
<keyword evidence="1" id="KW-0812">Transmembrane</keyword>
<feature type="transmembrane region" description="Helical" evidence="1">
    <location>
        <begin position="422"/>
        <end position="438"/>
    </location>
</feature>
<evidence type="ECO:0008006" key="4">
    <source>
        <dbReference type="Google" id="ProtNLM"/>
    </source>
</evidence>
<keyword evidence="1" id="KW-0472">Membrane</keyword>
<protein>
    <recommendedName>
        <fullName evidence="4">WD40 repeat domain-containing protein</fullName>
    </recommendedName>
</protein>
<dbReference type="Proteomes" id="UP001201161">
    <property type="component" value="Unassembled WGS sequence"/>
</dbReference>
<evidence type="ECO:0000313" key="2">
    <source>
        <dbReference type="EMBL" id="MCF6377629.1"/>
    </source>
</evidence>
<name>A0ABS9HBP0_9ACTN</name>
<sequence>MPAPTDVVDRLDRLAARAPSGAVDPEALWARGRRRQRRRTASALAAIVTVGVLATALTPSVLARIDPPVATSTGRMVLPDVVRQPGEWEPSFSSVPGRLVAAGVGSRAGWWSSRPALWGVSAVTGESRFLDLPDAVPVTTTPVALSADGQLLAYWFTNDDVDVLPADVDENDAPAARPAGVAVLHLATGEVERWDAKSAHGLQVDGLAWAGDVLWWSAGSVEPVGTIGLKSGLAAHTWDLGSGVRRTMTSDEPGWALPLSTARSTADGFLVNGARDLRLVRGNHVDRRVWLERRIRNAAALGADGRQVAAVLDADPSSGASMEGLEPVVVGDLTDDPVAMAPVGDVRADDVYGWRSDTEVVVGTRVGAGADMHLAASTVDVRTGEEARLLEFEGAVPTFAADAWSADVVQAPDAPFAPDPRLVGAGGAVVLVFLVSLWRDLRRRRGRA</sequence>
<evidence type="ECO:0000313" key="3">
    <source>
        <dbReference type="Proteomes" id="UP001201161"/>
    </source>
</evidence>
<keyword evidence="3" id="KW-1185">Reference proteome</keyword>
<dbReference type="RefSeq" id="WP_236401239.1">
    <property type="nucleotide sequence ID" value="NZ_JAKJHZ010000005.1"/>
</dbReference>